<proteinExistence type="predicted"/>
<evidence type="ECO:0000313" key="3">
    <source>
        <dbReference type="Proteomes" id="UP000489600"/>
    </source>
</evidence>
<dbReference type="AlphaFoldDB" id="A0A565CRF8"/>
<accession>A0A565CRF8</accession>
<name>A0A565CRF8_9BRAS</name>
<feature type="region of interest" description="Disordered" evidence="1">
    <location>
        <begin position="1"/>
        <end position="48"/>
    </location>
</feature>
<feature type="region of interest" description="Disordered" evidence="1">
    <location>
        <begin position="114"/>
        <end position="144"/>
    </location>
</feature>
<gene>
    <name evidence="2" type="ORF">ANE_LOCUS26641</name>
</gene>
<dbReference type="EMBL" id="CABITT030000008">
    <property type="protein sequence ID" value="VVB16197.1"/>
    <property type="molecule type" value="Genomic_DNA"/>
</dbReference>
<evidence type="ECO:0000256" key="1">
    <source>
        <dbReference type="SAM" id="MobiDB-lite"/>
    </source>
</evidence>
<feature type="compositionally biased region" description="Basic and acidic residues" evidence="1">
    <location>
        <begin position="14"/>
        <end position="30"/>
    </location>
</feature>
<protein>
    <submittedName>
        <fullName evidence="2">Uncharacterized protein</fullName>
    </submittedName>
</protein>
<feature type="compositionally biased region" description="Gly residues" evidence="1">
    <location>
        <begin position="34"/>
        <end position="48"/>
    </location>
</feature>
<reference evidence="2" key="1">
    <citation type="submission" date="2019-07" db="EMBL/GenBank/DDBJ databases">
        <authorList>
            <person name="Dittberner H."/>
        </authorList>
    </citation>
    <scope>NUCLEOTIDE SEQUENCE [LARGE SCALE GENOMIC DNA]</scope>
</reference>
<evidence type="ECO:0000313" key="2">
    <source>
        <dbReference type="EMBL" id="VVB16197.1"/>
    </source>
</evidence>
<organism evidence="2 3">
    <name type="scientific">Arabis nemorensis</name>
    <dbReference type="NCBI Taxonomy" id="586526"/>
    <lineage>
        <taxon>Eukaryota</taxon>
        <taxon>Viridiplantae</taxon>
        <taxon>Streptophyta</taxon>
        <taxon>Embryophyta</taxon>
        <taxon>Tracheophyta</taxon>
        <taxon>Spermatophyta</taxon>
        <taxon>Magnoliopsida</taxon>
        <taxon>eudicotyledons</taxon>
        <taxon>Gunneridae</taxon>
        <taxon>Pentapetalae</taxon>
        <taxon>rosids</taxon>
        <taxon>malvids</taxon>
        <taxon>Brassicales</taxon>
        <taxon>Brassicaceae</taxon>
        <taxon>Arabideae</taxon>
        <taxon>Arabis</taxon>
    </lineage>
</organism>
<sequence>MGQAQTREISYQGRDGRKEPSAISAEEGRRRVGSGEGNSGGAIGVEGGGWKIWFPVPEQAECSAKRNSSDPVCGSCLLSGSGENDMGDGVERAVIPRRRRKHISSRLESVRYRDRPADLVDSTASTVPDGPEAMGQSIPDGEQG</sequence>
<comment type="caution">
    <text evidence="2">The sequence shown here is derived from an EMBL/GenBank/DDBJ whole genome shotgun (WGS) entry which is preliminary data.</text>
</comment>
<keyword evidence="3" id="KW-1185">Reference proteome</keyword>
<dbReference type="Proteomes" id="UP000489600">
    <property type="component" value="Unassembled WGS sequence"/>
</dbReference>